<evidence type="ECO:0000313" key="1">
    <source>
        <dbReference type="EMBL" id="WAJ28183.1"/>
    </source>
</evidence>
<sequence length="390" mass="40240">MRNWISGAAAIAAAALLSAASTLPARAQDTGPINIAALYNLTSGGLSSLDAPSFNGAKLKAKMINEAGGLLGGRMIELTAIDTKNDTRETATAAQRAVAIPGLSAGIGQSDSTFALAAAPLFQTAGIAFVTSGATAPDLPEMVGDKMFLVPFGDDVQAHAMAEYAYGTLGLRNVAVWTDNAMDYTTGLSRYFTERFTELGGKVVLEDVYMTTDQDFSALVSRLQSTEGVDAIFASSGPDTAGIIVKQLREAGVALPILAGDGFDTDLVLSVPGEALAKDVYFTTHAYAGIETGPAQEFRTAYQADYGTPPENAFAALGYDAVGLVADAITRAGTSEPAAVAKALAETKGFEGVTGTIVYPEGGRVPTKPVAIIKVGEGKMNFETTVTPKG</sequence>
<organism evidence="1 2">
    <name type="scientific">Antarcticirhabdus aurantiaca</name>
    <dbReference type="NCBI Taxonomy" id="2606717"/>
    <lineage>
        <taxon>Bacteria</taxon>
        <taxon>Pseudomonadati</taxon>
        <taxon>Pseudomonadota</taxon>
        <taxon>Alphaproteobacteria</taxon>
        <taxon>Hyphomicrobiales</taxon>
        <taxon>Aurantimonadaceae</taxon>
        <taxon>Antarcticirhabdus</taxon>
    </lineage>
</organism>
<dbReference type="EMBL" id="CP113520">
    <property type="protein sequence ID" value="WAJ28183.1"/>
    <property type="molecule type" value="Genomic_DNA"/>
</dbReference>
<reference evidence="1" key="1">
    <citation type="submission" date="2022-11" db="EMBL/GenBank/DDBJ databases">
        <title>beta-Carotene-producing bacterium, Jeongeuplla avenae sp. nov., alleviates the salt stress of Arabidopsis seedlings.</title>
        <authorList>
            <person name="Jiang L."/>
            <person name="Lee J."/>
        </authorList>
    </citation>
    <scope>NUCLEOTIDE SEQUENCE</scope>
    <source>
        <strain evidence="1">DY_R2A_6</strain>
    </source>
</reference>
<protein>
    <submittedName>
        <fullName evidence="1">ABC transporter substrate-binding protein</fullName>
    </submittedName>
</protein>
<evidence type="ECO:0000313" key="2">
    <source>
        <dbReference type="Proteomes" id="UP001163223"/>
    </source>
</evidence>
<proteinExistence type="predicted"/>
<gene>
    <name evidence="1" type="ORF">OXU80_25730</name>
</gene>
<keyword evidence="2" id="KW-1185">Reference proteome</keyword>
<accession>A0ACD4NN54</accession>
<name>A0ACD4NN54_9HYPH</name>
<dbReference type="Proteomes" id="UP001163223">
    <property type="component" value="Chromosome"/>
</dbReference>